<evidence type="ECO:0000313" key="2">
    <source>
        <dbReference type="Proteomes" id="UP000187209"/>
    </source>
</evidence>
<sequence>MISSSKISLHSRICLRPTEILTKLNNATDLQNIDFRIDKLKNSLEVIQFTITKPISPGQRQIYAYLIKQANEIVRIKSINQENLESCLSVNKSLENYQKILNENWHALVYYERLKMFAKIKSEIFLDTINKEKKHKKSLSSLSDLVQNSEKNPQIFTEEVKTPKHFYHSRDKSRKFLDVNSDTNALEIQRVSISRSSNSEFSKSEISEFDILPKFSIGKNTSEDDERRVFYSKCLKAKLNFPSRDPTQFIQISDLYRLARNRDIPLEKFDEFITDQFRRPEIWVNLKNVPRNK</sequence>
<name>A0A1R2D2V7_9CILI</name>
<evidence type="ECO:0000313" key="1">
    <source>
        <dbReference type="EMBL" id="OMJ95578.1"/>
    </source>
</evidence>
<dbReference type="AlphaFoldDB" id="A0A1R2D2V7"/>
<dbReference type="OrthoDB" id="302103at2759"/>
<keyword evidence="2" id="KW-1185">Reference proteome</keyword>
<organism evidence="1 2">
    <name type="scientific">Stentor coeruleus</name>
    <dbReference type="NCBI Taxonomy" id="5963"/>
    <lineage>
        <taxon>Eukaryota</taxon>
        <taxon>Sar</taxon>
        <taxon>Alveolata</taxon>
        <taxon>Ciliophora</taxon>
        <taxon>Postciliodesmatophora</taxon>
        <taxon>Heterotrichea</taxon>
        <taxon>Heterotrichida</taxon>
        <taxon>Stentoridae</taxon>
        <taxon>Stentor</taxon>
    </lineage>
</organism>
<dbReference type="Proteomes" id="UP000187209">
    <property type="component" value="Unassembled WGS sequence"/>
</dbReference>
<gene>
    <name evidence="1" type="ORF">SteCoe_996</name>
</gene>
<reference evidence="1 2" key="1">
    <citation type="submission" date="2016-11" db="EMBL/GenBank/DDBJ databases">
        <title>The macronuclear genome of Stentor coeruleus: a giant cell with tiny introns.</title>
        <authorList>
            <person name="Slabodnick M."/>
            <person name="Ruby J.G."/>
            <person name="Reiff S.B."/>
            <person name="Swart E.C."/>
            <person name="Gosai S."/>
            <person name="Prabakaran S."/>
            <person name="Witkowska E."/>
            <person name="Larue G.E."/>
            <person name="Fisher S."/>
            <person name="Freeman R.M."/>
            <person name="Gunawardena J."/>
            <person name="Chu W."/>
            <person name="Stover N.A."/>
            <person name="Gregory B.D."/>
            <person name="Nowacki M."/>
            <person name="Derisi J."/>
            <person name="Roy S.W."/>
            <person name="Marshall W.F."/>
            <person name="Sood P."/>
        </authorList>
    </citation>
    <scope>NUCLEOTIDE SEQUENCE [LARGE SCALE GENOMIC DNA]</scope>
    <source>
        <strain evidence="1">WM001</strain>
    </source>
</reference>
<proteinExistence type="predicted"/>
<dbReference type="EMBL" id="MPUH01000010">
    <property type="protein sequence ID" value="OMJ95578.1"/>
    <property type="molecule type" value="Genomic_DNA"/>
</dbReference>
<comment type="caution">
    <text evidence="1">The sequence shown here is derived from an EMBL/GenBank/DDBJ whole genome shotgun (WGS) entry which is preliminary data.</text>
</comment>
<protein>
    <submittedName>
        <fullName evidence="1">Uncharacterized protein</fullName>
    </submittedName>
</protein>
<accession>A0A1R2D2V7</accession>